<dbReference type="PANTHER" id="PTHR33677">
    <property type="entry name" value="TRANSCRIPTIONAL REPRESSOR FRMR-RELATED"/>
    <property type="match status" value="1"/>
</dbReference>
<dbReference type="GO" id="GO:0003677">
    <property type="term" value="F:DNA binding"/>
    <property type="evidence" value="ECO:0007669"/>
    <property type="project" value="UniProtKB-KW"/>
</dbReference>
<dbReference type="CDD" id="cd10148">
    <property type="entry name" value="CsoR-like_DUF156"/>
    <property type="match status" value="1"/>
</dbReference>
<protein>
    <submittedName>
        <fullName evidence="1">DNA-binding FrmR family transcriptional regulator</fullName>
    </submittedName>
</protein>
<organism evidence="1 2">
    <name type="scientific">Fonticella tunisiensis</name>
    <dbReference type="NCBI Taxonomy" id="1096341"/>
    <lineage>
        <taxon>Bacteria</taxon>
        <taxon>Bacillati</taxon>
        <taxon>Bacillota</taxon>
        <taxon>Clostridia</taxon>
        <taxon>Eubacteriales</taxon>
        <taxon>Clostridiaceae</taxon>
        <taxon>Fonticella</taxon>
    </lineage>
</organism>
<dbReference type="Proteomes" id="UP000295325">
    <property type="component" value="Unassembled WGS sequence"/>
</dbReference>
<gene>
    <name evidence="1" type="ORF">EDD71_1454</name>
</gene>
<evidence type="ECO:0000313" key="2">
    <source>
        <dbReference type="Proteomes" id="UP000295325"/>
    </source>
</evidence>
<dbReference type="RefSeq" id="WP_133629465.1">
    <property type="nucleotide sequence ID" value="NZ_SOAZ01000045.1"/>
</dbReference>
<dbReference type="PANTHER" id="PTHR33677:SF3">
    <property type="entry name" value="COPPER-SENSING TRANSCRIPTIONAL REPRESSOR RICR"/>
    <property type="match status" value="1"/>
</dbReference>
<dbReference type="AlphaFoldDB" id="A0A4R7K7M1"/>
<dbReference type="GO" id="GO:0046872">
    <property type="term" value="F:metal ion binding"/>
    <property type="evidence" value="ECO:0007669"/>
    <property type="project" value="InterPro"/>
</dbReference>
<keyword evidence="1" id="KW-0238">DNA-binding</keyword>
<dbReference type="InterPro" id="IPR038390">
    <property type="entry name" value="Metal_Tscrpt_repr_sf"/>
</dbReference>
<sequence>METSKNDIIKRLRRIEGQIKGIERMVEGEQECSNILIQIAAVRAAINKVGGLILENYSKTCLSKAVGKDLNDESINNLIDVIIKFTK</sequence>
<comment type="caution">
    <text evidence="1">The sequence shown here is derived from an EMBL/GenBank/DDBJ whole genome shotgun (WGS) entry which is preliminary data.</text>
</comment>
<dbReference type="EMBL" id="SOAZ01000045">
    <property type="protein sequence ID" value="TDT45777.1"/>
    <property type="molecule type" value="Genomic_DNA"/>
</dbReference>
<accession>A0A4R7K7M1</accession>
<keyword evidence="2" id="KW-1185">Reference proteome</keyword>
<evidence type="ECO:0000313" key="1">
    <source>
        <dbReference type="EMBL" id="TDT45777.1"/>
    </source>
</evidence>
<dbReference type="OrthoDB" id="9811244at2"/>
<dbReference type="InterPro" id="IPR003735">
    <property type="entry name" value="Metal_Tscrpt_repr"/>
</dbReference>
<proteinExistence type="predicted"/>
<dbReference type="Gene3D" id="1.20.58.1000">
    <property type="entry name" value="Metal-sensitive repressor, helix protomer"/>
    <property type="match status" value="1"/>
</dbReference>
<dbReference type="GO" id="GO:0045892">
    <property type="term" value="P:negative regulation of DNA-templated transcription"/>
    <property type="evidence" value="ECO:0007669"/>
    <property type="project" value="UniProtKB-ARBA"/>
</dbReference>
<dbReference type="Pfam" id="PF02583">
    <property type="entry name" value="Trns_repr_metal"/>
    <property type="match status" value="1"/>
</dbReference>
<name>A0A4R7K7M1_9CLOT</name>
<reference evidence="1 2" key="1">
    <citation type="submission" date="2019-03" db="EMBL/GenBank/DDBJ databases">
        <title>Genomic Encyclopedia of Type Strains, Phase IV (KMG-IV): sequencing the most valuable type-strain genomes for metagenomic binning, comparative biology and taxonomic classification.</title>
        <authorList>
            <person name="Goeker M."/>
        </authorList>
    </citation>
    <scope>NUCLEOTIDE SEQUENCE [LARGE SCALE GENOMIC DNA]</scope>
    <source>
        <strain evidence="1 2">DSM 24455</strain>
    </source>
</reference>